<dbReference type="SMART" id="SM00267">
    <property type="entry name" value="GGDEF"/>
    <property type="match status" value="1"/>
</dbReference>
<evidence type="ECO:0000259" key="2">
    <source>
        <dbReference type="PROSITE" id="PS50887"/>
    </source>
</evidence>
<dbReference type="GO" id="GO:0005886">
    <property type="term" value="C:plasma membrane"/>
    <property type="evidence" value="ECO:0007669"/>
    <property type="project" value="TreeGrafter"/>
</dbReference>
<feature type="domain" description="GGDEF" evidence="2">
    <location>
        <begin position="328"/>
        <end position="477"/>
    </location>
</feature>
<dbReference type="InterPro" id="IPR043128">
    <property type="entry name" value="Rev_trsase/Diguanyl_cyclase"/>
</dbReference>
<gene>
    <name evidence="4" type="ORF">NQZ67_10450</name>
</gene>
<dbReference type="PROSITE" id="PS51371">
    <property type="entry name" value="CBS"/>
    <property type="match status" value="1"/>
</dbReference>
<dbReference type="SUPFAM" id="SSF54631">
    <property type="entry name" value="CBS-domain pair"/>
    <property type="match status" value="1"/>
</dbReference>
<dbReference type="CDD" id="cd01949">
    <property type="entry name" value="GGDEF"/>
    <property type="match status" value="1"/>
</dbReference>
<keyword evidence="1" id="KW-0129">CBS domain</keyword>
<dbReference type="PANTHER" id="PTHR45138:SF25">
    <property type="entry name" value="GGDEF DOMAIN PROTEIN"/>
    <property type="match status" value="1"/>
</dbReference>
<dbReference type="InterPro" id="IPR000644">
    <property type="entry name" value="CBS_dom"/>
</dbReference>
<dbReference type="Gene3D" id="3.30.70.270">
    <property type="match status" value="1"/>
</dbReference>
<dbReference type="Proteomes" id="UP001141950">
    <property type="component" value="Unassembled WGS sequence"/>
</dbReference>
<dbReference type="InterPro" id="IPR029787">
    <property type="entry name" value="Nucleotide_cyclase"/>
</dbReference>
<sequence>MSKAGTGLLNEALVSAVVNRWRDGGVAVVYLETGNADRMLTEAVEEWAAKESAVFWQHRMETGYLNWLGIPSEGWTAEGIRGQVTEQLRRTISFGRASGQNRAVNVATAFSAGVALTRPSTPPEKAEAHLIRRIREAMLRGIRGLGKENKESSVPDIRARAIAGNGYIIGLLANAVPQFEHHAKVSEVASFFDHNPNAQGVVIVKERKPLGVIMRDRLYQQLAGQFGHALYASRPVELVMDRDPLIVDEQTPLERVSQLAMSRDDSRLYDIVVTVNEGVVRGAATIRDILECMTALRTEEARRANPLTGLPGNSGIEAELSRLIAIGDPFAVVYADLDYFKWFNDCFGFARGDELIRYLADLLVGEFDASGSRRFFVGHIGGDDFIGVVEPEFAESICERLIRSFDLGVRRFYGGTEVTAVENRQGQRIEQDGVSLSLSLLYCEGNDGMKLEDISVCAARLKKRAKSMKGSVYVASEWKNSQPREK</sequence>
<dbReference type="InterPro" id="IPR000160">
    <property type="entry name" value="GGDEF_dom"/>
</dbReference>
<dbReference type="GO" id="GO:0052621">
    <property type="term" value="F:diguanylate cyclase activity"/>
    <property type="evidence" value="ECO:0007669"/>
    <property type="project" value="TreeGrafter"/>
</dbReference>
<organism evidence="4 5">
    <name type="scientific">Paenibacillus soyae</name>
    <dbReference type="NCBI Taxonomy" id="2969249"/>
    <lineage>
        <taxon>Bacteria</taxon>
        <taxon>Bacillati</taxon>
        <taxon>Bacillota</taxon>
        <taxon>Bacilli</taxon>
        <taxon>Bacillales</taxon>
        <taxon>Paenibacillaceae</taxon>
        <taxon>Paenibacillus</taxon>
    </lineage>
</organism>
<reference evidence="4" key="1">
    <citation type="submission" date="2022-08" db="EMBL/GenBank/DDBJ databases">
        <title>The genomic sequence of strain Paenibacillus sp. SCIV0701.</title>
        <authorList>
            <person name="Zhao H."/>
        </authorList>
    </citation>
    <scope>NUCLEOTIDE SEQUENCE</scope>
    <source>
        <strain evidence="4">SCIV0701</strain>
    </source>
</reference>
<dbReference type="InterPro" id="IPR050469">
    <property type="entry name" value="Diguanylate_Cyclase"/>
</dbReference>
<dbReference type="InterPro" id="IPR046342">
    <property type="entry name" value="CBS_dom_sf"/>
</dbReference>
<dbReference type="Pfam" id="PF00571">
    <property type="entry name" value="CBS"/>
    <property type="match status" value="1"/>
</dbReference>
<dbReference type="EMBL" id="JANIPJ010000006">
    <property type="protein sequence ID" value="MCR2804301.1"/>
    <property type="molecule type" value="Genomic_DNA"/>
</dbReference>
<dbReference type="Gene3D" id="3.10.580.10">
    <property type="entry name" value="CBS-domain"/>
    <property type="match status" value="1"/>
</dbReference>
<dbReference type="PANTHER" id="PTHR45138">
    <property type="entry name" value="REGULATORY COMPONENTS OF SENSORY TRANSDUCTION SYSTEM"/>
    <property type="match status" value="1"/>
</dbReference>
<comment type="caution">
    <text evidence="4">The sequence shown here is derived from an EMBL/GenBank/DDBJ whole genome shotgun (WGS) entry which is preliminary data.</text>
</comment>
<dbReference type="PROSITE" id="PS50887">
    <property type="entry name" value="GGDEF"/>
    <property type="match status" value="1"/>
</dbReference>
<dbReference type="Pfam" id="PF00990">
    <property type="entry name" value="GGDEF"/>
    <property type="match status" value="1"/>
</dbReference>
<protein>
    <submittedName>
        <fullName evidence="4">GGDEF domain-containing protein</fullName>
    </submittedName>
</protein>
<dbReference type="GO" id="GO:0043709">
    <property type="term" value="P:cell adhesion involved in single-species biofilm formation"/>
    <property type="evidence" value="ECO:0007669"/>
    <property type="project" value="TreeGrafter"/>
</dbReference>
<name>A0A9X2MR92_9BACL</name>
<evidence type="ECO:0000256" key="1">
    <source>
        <dbReference type="PROSITE-ProRule" id="PRU00703"/>
    </source>
</evidence>
<keyword evidence="5" id="KW-1185">Reference proteome</keyword>
<proteinExistence type="predicted"/>
<dbReference type="AlphaFoldDB" id="A0A9X2MR92"/>
<evidence type="ECO:0000313" key="5">
    <source>
        <dbReference type="Proteomes" id="UP001141950"/>
    </source>
</evidence>
<evidence type="ECO:0000313" key="4">
    <source>
        <dbReference type="EMBL" id="MCR2804301.1"/>
    </source>
</evidence>
<dbReference type="SUPFAM" id="SSF55073">
    <property type="entry name" value="Nucleotide cyclase"/>
    <property type="match status" value="1"/>
</dbReference>
<dbReference type="RefSeq" id="WP_257445224.1">
    <property type="nucleotide sequence ID" value="NZ_JANIPJ010000006.1"/>
</dbReference>
<dbReference type="GO" id="GO:1902201">
    <property type="term" value="P:negative regulation of bacterial-type flagellum-dependent cell motility"/>
    <property type="evidence" value="ECO:0007669"/>
    <property type="project" value="TreeGrafter"/>
</dbReference>
<evidence type="ECO:0000259" key="3">
    <source>
        <dbReference type="PROSITE" id="PS51371"/>
    </source>
</evidence>
<feature type="domain" description="CBS" evidence="3">
    <location>
        <begin position="240"/>
        <end position="299"/>
    </location>
</feature>
<accession>A0A9X2MR92</accession>